<dbReference type="SMART" id="SM00119">
    <property type="entry name" value="HECTc"/>
    <property type="match status" value="1"/>
</dbReference>
<evidence type="ECO:0000256" key="3">
    <source>
        <dbReference type="ARBA" id="ARBA00022679"/>
    </source>
</evidence>
<dbReference type="InterPro" id="IPR035983">
    <property type="entry name" value="Hect_E3_ubiquitin_ligase"/>
</dbReference>
<dbReference type="Proteomes" id="UP000095728">
    <property type="component" value="Unassembled WGS sequence"/>
</dbReference>
<dbReference type="InterPro" id="IPR044611">
    <property type="entry name" value="E3A/B/C-like"/>
</dbReference>
<dbReference type="InParanoid" id="A0A1E5RNU7"/>
<comment type="catalytic activity">
    <reaction evidence="1">
        <text>S-ubiquitinyl-[E2 ubiquitin-conjugating enzyme]-L-cysteine + [acceptor protein]-L-lysine = [E2 ubiquitin-conjugating enzyme]-L-cysteine + N(6)-ubiquitinyl-[acceptor protein]-L-lysine.</text>
        <dbReference type="EC" id="2.3.2.26"/>
    </reaction>
</comment>
<evidence type="ECO:0000256" key="4">
    <source>
        <dbReference type="ARBA" id="ARBA00022786"/>
    </source>
</evidence>
<dbReference type="Pfam" id="PF00632">
    <property type="entry name" value="HECT"/>
    <property type="match status" value="1"/>
</dbReference>
<protein>
    <recommendedName>
        <fullName evidence="2">HECT-type E3 ubiquitin transferase</fullName>
        <ecNumber evidence="2">2.3.2.26</ecNumber>
    </recommendedName>
</protein>
<dbReference type="AlphaFoldDB" id="A0A1E5RNU7"/>
<dbReference type="Gene3D" id="3.30.2160.10">
    <property type="entry name" value="Hect, E3 ligase catalytic domain"/>
    <property type="match status" value="1"/>
</dbReference>
<dbReference type="STRING" id="56408.A0A1E5RNU7"/>
<feature type="domain" description="HECT" evidence="7">
    <location>
        <begin position="605"/>
        <end position="948"/>
    </location>
</feature>
<dbReference type="EC" id="2.3.2.26" evidence="2"/>
<evidence type="ECO:0000313" key="8">
    <source>
        <dbReference type="EMBL" id="OEJ88551.1"/>
    </source>
</evidence>
<dbReference type="GO" id="GO:0006511">
    <property type="term" value="P:ubiquitin-dependent protein catabolic process"/>
    <property type="evidence" value="ECO:0007669"/>
    <property type="project" value="TreeGrafter"/>
</dbReference>
<comment type="caution">
    <text evidence="8">The sequence shown here is derived from an EMBL/GenBank/DDBJ whole genome shotgun (WGS) entry which is preliminary data.</text>
</comment>
<dbReference type="GO" id="GO:0061630">
    <property type="term" value="F:ubiquitin protein ligase activity"/>
    <property type="evidence" value="ECO:0007669"/>
    <property type="project" value="UniProtKB-EC"/>
</dbReference>
<organism evidence="8 9">
    <name type="scientific">Hanseniaspora osmophila</name>
    <dbReference type="NCBI Taxonomy" id="56408"/>
    <lineage>
        <taxon>Eukaryota</taxon>
        <taxon>Fungi</taxon>
        <taxon>Dikarya</taxon>
        <taxon>Ascomycota</taxon>
        <taxon>Saccharomycotina</taxon>
        <taxon>Saccharomycetes</taxon>
        <taxon>Saccharomycodales</taxon>
        <taxon>Saccharomycodaceae</taxon>
        <taxon>Hanseniaspora</taxon>
    </lineage>
</organism>
<dbReference type="PANTHER" id="PTHR45700:SF2">
    <property type="entry name" value="UBIQUITIN-PROTEIN LIGASE E3C"/>
    <property type="match status" value="1"/>
</dbReference>
<evidence type="ECO:0000256" key="5">
    <source>
        <dbReference type="PROSITE-ProRule" id="PRU00104"/>
    </source>
</evidence>
<name>A0A1E5RNU7_9ASCO</name>
<reference evidence="9" key="1">
    <citation type="journal article" date="2016" name="Genome Announc.">
        <title>Genome sequences of three species of Hanseniaspora isolated from spontaneous wine fermentations.</title>
        <authorList>
            <person name="Sternes P.R."/>
            <person name="Lee D."/>
            <person name="Kutyna D.R."/>
            <person name="Borneman A.R."/>
        </authorList>
    </citation>
    <scope>NUCLEOTIDE SEQUENCE [LARGE SCALE GENOMIC DNA]</scope>
    <source>
        <strain evidence="9">AWRI3579</strain>
    </source>
</reference>
<dbReference type="GO" id="GO:0000209">
    <property type="term" value="P:protein polyubiquitination"/>
    <property type="evidence" value="ECO:0007669"/>
    <property type="project" value="InterPro"/>
</dbReference>
<feature type="region of interest" description="Disordered" evidence="6">
    <location>
        <begin position="1"/>
        <end position="20"/>
    </location>
</feature>
<dbReference type="SUPFAM" id="SSF56204">
    <property type="entry name" value="Hect, E3 ligase catalytic domain"/>
    <property type="match status" value="1"/>
</dbReference>
<keyword evidence="9" id="KW-1185">Reference proteome</keyword>
<dbReference type="Gene3D" id="3.30.2410.10">
    <property type="entry name" value="Hect, E3 ligase catalytic domain"/>
    <property type="match status" value="1"/>
</dbReference>
<evidence type="ECO:0000256" key="2">
    <source>
        <dbReference type="ARBA" id="ARBA00012485"/>
    </source>
</evidence>
<evidence type="ECO:0000256" key="1">
    <source>
        <dbReference type="ARBA" id="ARBA00000885"/>
    </source>
</evidence>
<gene>
    <name evidence="8" type="ORF">AWRI3579_g900</name>
</gene>
<evidence type="ECO:0000259" key="7">
    <source>
        <dbReference type="PROSITE" id="PS50237"/>
    </source>
</evidence>
<dbReference type="OrthoDB" id="3972509at2759"/>
<dbReference type="Gene3D" id="3.90.1750.10">
    <property type="entry name" value="Hect, E3 ligase catalytic domains"/>
    <property type="match status" value="1"/>
</dbReference>
<dbReference type="EMBL" id="LPNM01000005">
    <property type="protein sequence ID" value="OEJ88551.1"/>
    <property type="molecule type" value="Genomic_DNA"/>
</dbReference>
<proteinExistence type="predicted"/>
<dbReference type="PROSITE" id="PS50237">
    <property type="entry name" value="HECT"/>
    <property type="match status" value="1"/>
</dbReference>
<evidence type="ECO:0000256" key="6">
    <source>
        <dbReference type="SAM" id="MobiDB-lite"/>
    </source>
</evidence>
<sequence length="948" mass="109793">MNNFTGTAKRRNVNLSTTDRRSRRDLIDKASRERERRAAERKEFVAAVVITKNIRRFLTLKRLYEQMLLQYRNHTFDFQVYQAQTLISIFYPSFLEFDLQNDFLLTGVLLENFGAQTSNLKLLNRKLLLSLNELSNLHLSSTQPYVSKIWSLINTTGNDKEYVVGQVIKYLENIAPYQLDDPNMLLCLREFLKADDFTKALLKHDFVLKTNILLYPVFQKLEIPTDFFILNKTFKLNKMQEVVNIIINLSFFANLQKIEPYYFDFVVQTMVTNEDLILANDSWTILKKYNSDVFPIYDYFCNNLIDEYMSKDTHSLAPISLIFKICTPSAYRKSIISVLVQGKLLQEVYKNVVESNQLRYLELLIDMSNVYLFTKTDFELLGNRSSAGMKTNQENTLSLNQLLKLTICLKEILFKSLWSQVDDITSPNISQQTIEKLLKLLKMLQVRDNRAKLFKDPNVWTIQNEEFDNVNITNLFMQFEEYYREISDSIEEETAFDDVLKTAKLRDQSTEIFDRFIERKKLMRQASKRQIQKFQIMGKFPSFISFEERVNWFQNVLIATEKSKLGVNNDEFLLPWLMRNNMPRIEATISRDNVLLDSFNAFDSLGEKFKGKLSLTFTNEFGEEAGIDGGGLTKEFLTSVTANGFLEHPALFAENIDHEIFCKPYNNISLENYRLIRFMGKCLGKCLYENVLIDVQFAPFFLNKLLKCDRFAGGYKSSFDELSSMDSVLYKNLMQLWTMSAKELESMGLSFEITDDENPYGSMIELVPNGAQIIVDRTNVLDYMNKVADYKMNSKRMLASMKAFIEGFNTIIPQHWIGLFTPLELQKLISGGESHINISDLRNHTEYGGYLPTDETIVDLWDVLENELSDEEKAKFVKFVTSVPKAPLSGFKALQPLFGIRNAGRELGKLPTSSTCVNLLKLPDYRDKKLLAAKLRKSILSESGFDLS</sequence>
<keyword evidence="3" id="KW-0808">Transferase</keyword>
<dbReference type="InterPro" id="IPR000569">
    <property type="entry name" value="HECT_dom"/>
</dbReference>
<evidence type="ECO:0000313" key="9">
    <source>
        <dbReference type="Proteomes" id="UP000095728"/>
    </source>
</evidence>
<keyword evidence="4 5" id="KW-0833">Ubl conjugation pathway</keyword>
<dbReference type="CDD" id="cd00078">
    <property type="entry name" value="HECTc"/>
    <property type="match status" value="1"/>
</dbReference>
<dbReference type="FunCoup" id="A0A1E5RNU7">
    <property type="interactions" value="425"/>
</dbReference>
<dbReference type="PANTHER" id="PTHR45700">
    <property type="entry name" value="UBIQUITIN-PROTEIN LIGASE E3C"/>
    <property type="match status" value="1"/>
</dbReference>
<feature type="active site" description="Glycyl thioester intermediate" evidence="5">
    <location>
        <position position="916"/>
    </location>
</feature>
<accession>A0A1E5RNU7</accession>